<dbReference type="Proteomes" id="UP000030428">
    <property type="component" value="Unassembled WGS sequence"/>
</dbReference>
<evidence type="ECO:0000313" key="1">
    <source>
        <dbReference type="EMBL" id="KHD06999.2"/>
    </source>
</evidence>
<evidence type="ECO:0000313" key="2">
    <source>
        <dbReference type="Proteomes" id="UP000030428"/>
    </source>
</evidence>
<organism evidence="1 2">
    <name type="scientific">Candidatus Thiomargarita nelsonii</name>
    <dbReference type="NCBI Taxonomy" id="1003181"/>
    <lineage>
        <taxon>Bacteria</taxon>
        <taxon>Pseudomonadati</taxon>
        <taxon>Pseudomonadota</taxon>
        <taxon>Gammaproteobacteria</taxon>
        <taxon>Thiotrichales</taxon>
        <taxon>Thiotrichaceae</taxon>
        <taxon>Thiomargarita</taxon>
    </lineage>
</organism>
<comment type="caution">
    <text evidence="1">The sequence shown here is derived from an EMBL/GenBank/DDBJ whole genome shotgun (WGS) entry which is preliminary data.</text>
</comment>
<reference evidence="1 2" key="1">
    <citation type="journal article" date="2016" name="Front. Microbiol.">
        <title>Single-Cell (Meta-)Genomics of a Dimorphic Candidatus Thiomargarita nelsonii Reveals Genomic Plasticity.</title>
        <authorList>
            <person name="Flood B.E."/>
            <person name="Fliss P."/>
            <person name="Jones D.S."/>
            <person name="Dick G.J."/>
            <person name="Jain S."/>
            <person name="Kaster A.K."/>
            <person name="Winkel M."/>
            <person name="Mussmann M."/>
            <person name="Bailey J."/>
        </authorList>
    </citation>
    <scope>NUCLEOTIDE SEQUENCE [LARGE SCALE GENOMIC DNA]</scope>
    <source>
        <strain evidence="1">Hydrate Ridge</strain>
    </source>
</reference>
<proteinExistence type="predicted"/>
<dbReference type="AlphaFoldDB" id="A0A0A6P9T5"/>
<keyword evidence="2" id="KW-1185">Reference proteome</keyword>
<name>A0A0A6P9T5_9GAMM</name>
<dbReference type="EMBL" id="JSZA02000049">
    <property type="protein sequence ID" value="KHD06999.2"/>
    <property type="molecule type" value="Genomic_DNA"/>
</dbReference>
<gene>
    <name evidence="1" type="ORF">PN36_14370</name>
</gene>
<accession>A0A0A6P9T5</accession>
<sequence length="133" mass="14567">MSTGLICILAVILDAALGEPRRFHPIVGFGHWALEQRLNTSATTSDKSVIVVLNTTIRSGETPTIEININQTGQICLPKQYQAFYGHHVKLIVLLANSATETRVQSSLLDVLSKLDNIDAPFPDMRNAISNEP</sequence>
<protein>
    <submittedName>
        <fullName evidence="1">Uncharacterized protein</fullName>
    </submittedName>
</protein>